<evidence type="ECO:0000259" key="1">
    <source>
        <dbReference type="PROSITE" id="PS51340"/>
    </source>
</evidence>
<proteinExistence type="predicted"/>
<dbReference type="InterPro" id="IPR052716">
    <property type="entry name" value="MOSC_domain"/>
</dbReference>
<dbReference type="SUPFAM" id="SSF50800">
    <property type="entry name" value="PK beta-barrel domain-like"/>
    <property type="match status" value="1"/>
</dbReference>
<sequence>MSGGFPPGSSLARLLEGPIAPGRLLWIGLRPERRAPVLPVSEARLVAGHGVEGDRYRGTGKANRQVTILAREHLEAIASFLARDAIPPEALRRNLLVEGVNLLALKGRRFRIGAALLEHSGECHPCSRMEEVLGPGGYNATRGQGGITARIIEGGVVRVGDVVEAVAGP</sequence>
<evidence type="ECO:0000313" key="2">
    <source>
        <dbReference type="EMBL" id="MCW8087753.1"/>
    </source>
</evidence>
<dbReference type="InterPro" id="IPR011037">
    <property type="entry name" value="Pyrv_Knase-like_insert_dom_sf"/>
</dbReference>
<keyword evidence="3" id="KW-1185">Reference proteome</keyword>
<evidence type="ECO:0000313" key="3">
    <source>
        <dbReference type="Proteomes" id="UP001526430"/>
    </source>
</evidence>
<dbReference type="InterPro" id="IPR005302">
    <property type="entry name" value="MoCF_Sase_C"/>
</dbReference>
<name>A0ABT3P008_9PROT</name>
<reference evidence="2 3" key="1">
    <citation type="submission" date="2022-10" db="EMBL/GenBank/DDBJ databases">
        <title>Roseococcus glaciei nov., sp. nov., isolated from glacier.</title>
        <authorList>
            <person name="Liu Q."/>
            <person name="Xin Y.-H."/>
        </authorList>
    </citation>
    <scope>NUCLEOTIDE SEQUENCE [LARGE SCALE GENOMIC DNA]</scope>
    <source>
        <strain evidence="2 3">MDT2-1-1</strain>
    </source>
</reference>
<feature type="domain" description="MOSC" evidence="1">
    <location>
        <begin position="38"/>
        <end position="166"/>
    </location>
</feature>
<organism evidence="2 3">
    <name type="scientific">Sabulicella glaciei</name>
    <dbReference type="NCBI Taxonomy" id="2984948"/>
    <lineage>
        <taxon>Bacteria</taxon>
        <taxon>Pseudomonadati</taxon>
        <taxon>Pseudomonadota</taxon>
        <taxon>Alphaproteobacteria</taxon>
        <taxon>Acetobacterales</taxon>
        <taxon>Acetobacteraceae</taxon>
        <taxon>Sabulicella</taxon>
    </lineage>
</organism>
<dbReference type="PROSITE" id="PS51340">
    <property type="entry name" value="MOSC"/>
    <property type="match status" value="1"/>
</dbReference>
<dbReference type="PANTHER" id="PTHR36930:SF1">
    <property type="entry name" value="MOSC DOMAIN-CONTAINING PROTEIN"/>
    <property type="match status" value="1"/>
</dbReference>
<dbReference type="Proteomes" id="UP001526430">
    <property type="component" value="Unassembled WGS sequence"/>
</dbReference>
<gene>
    <name evidence="2" type="ORF">OF850_19275</name>
</gene>
<accession>A0ABT3P008</accession>
<protein>
    <submittedName>
        <fullName evidence="2">MOSC domain-containing protein</fullName>
    </submittedName>
</protein>
<dbReference type="Pfam" id="PF03473">
    <property type="entry name" value="MOSC"/>
    <property type="match status" value="1"/>
</dbReference>
<dbReference type="PANTHER" id="PTHR36930">
    <property type="entry name" value="METAL-SULFUR CLUSTER BIOSYNTHESIS PROTEINS YUAD-RELATED"/>
    <property type="match status" value="1"/>
</dbReference>
<dbReference type="EMBL" id="JAPFQI010000021">
    <property type="protein sequence ID" value="MCW8087753.1"/>
    <property type="molecule type" value="Genomic_DNA"/>
</dbReference>
<dbReference type="Gene3D" id="2.40.33.20">
    <property type="entry name" value="PK beta-barrel domain-like"/>
    <property type="match status" value="1"/>
</dbReference>
<comment type="caution">
    <text evidence="2">The sequence shown here is derived from an EMBL/GenBank/DDBJ whole genome shotgun (WGS) entry which is preliminary data.</text>
</comment>